<accession>A0ABR8CY97</accession>
<keyword evidence="4" id="KW-0966">Cell projection</keyword>
<keyword evidence="1 2" id="KW-0472">Membrane</keyword>
<dbReference type="SUPFAM" id="SSF103088">
    <property type="entry name" value="OmpA-like"/>
    <property type="match status" value="1"/>
</dbReference>
<dbReference type="Gene3D" id="3.30.1330.60">
    <property type="entry name" value="OmpA-like domain"/>
    <property type="match status" value="1"/>
</dbReference>
<feature type="transmembrane region" description="Helical" evidence="2">
    <location>
        <begin position="21"/>
        <end position="40"/>
    </location>
</feature>
<sequence>MARTSRHREYNEELNVWQASTDLMSSAFLMLILFLLLTIITSSLSQTNQNTDTPPIILIQDEGAYRFASGSAEIPPKMLTYILREIIPNIESNAKKYNIDVVEVIGHTDGQPNGNVVSNLDQNLEKVVNGELPIVNLRAGSNADLGLMRALAVVKVLRDVQRKQGKLAKLSFRGYSAAQMILPSGKIAAIARQDDKTRRRIEIRFTRLGKEQEVK</sequence>
<proteinExistence type="predicted"/>
<keyword evidence="5" id="KW-1185">Reference proteome</keyword>
<dbReference type="EMBL" id="JACJRF010000054">
    <property type="protein sequence ID" value="MBD2346770.1"/>
    <property type="molecule type" value="Genomic_DNA"/>
</dbReference>
<evidence type="ECO:0000256" key="2">
    <source>
        <dbReference type="SAM" id="Phobius"/>
    </source>
</evidence>
<dbReference type="InterPro" id="IPR036737">
    <property type="entry name" value="OmpA-like_sf"/>
</dbReference>
<evidence type="ECO:0000313" key="4">
    <source>
        <dbReference type="EMBL" id="MBD2346770.1"/>
    </source>
</evidence>
<keyword evidence="4" id="KW-0969">Cilium</keyword>
<keyword evidence="2" id="KW-1133">Transmembrane helix</keyword>
<feature type="domain" description="OmpA-like" evidence="3">
    <location>
        <begin position="54"/>
        <end position="209"/>
    </location>
</feature>
<keyword evidence="4" id="KW-0282">Flagellum</keyword>
<dbReference type="PROSITE" id="PS51123">
    <property type="entry name" value="OMPA_2"/>
    <property type="match status" value="1"/>
</dbReference>
<reference evidence="4 5" key="1">
    <citation type="journal article" date="2020" name="ISME J.">
        <title>Comparative genomics reveals insights into cyanobacterial evolution and habitat adaptation.</title>
        <authorList>
            <person name="Chen M.Y."/>
            <person name="Teng W.K."/>
            <person name="Zhao L."/>
            <person name="Hu C.X."/>
            <person name="Zhou Y.K."/>
            <person name="Han B.P."/>
            <person name="Song L.R."/>
            <person name="Shu W.S."/>
        </authorList>
    </citation>
    <scope>NUCLEOTIDE SEQUENCE [LARGE SCALE GENOMIC DNA]</scope>
    <source>
        <strain evidence="4 5">FACHB-260</strain>
    </source>
</reference>
<gene>
    <name evidence="4" type="ORF">H6G18_21870</name>
</gene>
<keyword evidence="2" id="KW-0812">Transmembrane</keyword>
<comment type="caution">
    <text evidence="4">The sequence shown here is derived from an EMBL/GenBank/DDBJ whole genome shotgun (WGS) entry which is preliminary data.</text>
</comment>
<evidence type="ECO:0000313" key="5">
    <source>
        <dbReference type="Proteomes" id="UP000607281"/>
    </source>
</evidence>
<name>A0ABR8CY97_9NOST</name>
<evidence type="ECO:0000256" key="1">
    <source>
        <dbReference type="PROSITE-ProRule" id="PRU00473"/>
    </source>
</evidence>
<evidence type="ECO:0000259" key="3">
    <source>
        <dbReference type="PROSITE" id="PS51123"/>
    </source>
</evidence>
<protein>
    <submittedName>
        <fullName evidence="4">Flagellar motor protein</fullName>
    </submittedName>
</protein>
<dbReference type="RefSeq" id="WP_190409181.1">
    <property type="nucleotide sequence ID" value="NZ_JACJRF010000054.1"/>
</dbReference>
<organism evidence="4 5">
    <name type="scientific">Anabaena subtropica FACHB-260</name>
    <dbReference type="NCBI Taxonomy" id="2692884"/>
    <lineage>
        <taxon>Bacteria</taxon>
        <taxon>Bacillati</taxon>
        <taxon>Cyanobacteriota</taxon>
        <taxon>Cyanophyceae</taxon>
        <taxon>Nostocales</taxon>
        <taxon>Nostocaceae</taxon>
        <taxon>Anabaena</taxon>
    </lineage>
</organism>
<dbReference type="Proteomes" id="UP000607281">
    <property type="component" value="Unassembled WGS sequence"/>
</dbReference>
<dbReference type="InterPro" id="IPR006665">
    <property type="entry name" value="OmpA-like"/>
</dbReference>